<dbReference type="PIRSF" id="PIRSF006157">
    <property type="entry name" value="Doxgns_DODA"/>
    <property type="match status" value="1"/>
</dbReference>
<dbReference type="InterPro" id="IPR004183">
    <property type="entry name" value="Xdiol_dOase_suB"/>
</dbReference>
<keyword evidence="7" id="KW-0223">Dioxygenase</keyword>
<comment type="similarity">
    <text evidence="2">Belongs to the DODA-type extradiol aromatic ring-opening dioxygenase family.</text>
</comment>
<dbReference type="PANTHER" id="PTHR30096">
    <property type="entry name" value="4,5-DOPA DIOXYGENASE EXTRADIOL-LIKE PROTEIN"/>
    <property type="match status" value="1"/>
</dbReference>
<keyword evidence="3" id="KW-0479">Metal-binding</keyword>
<comment type="cofactor">
    <cofactor evidence="1">
        <name>Zn(2+)</name>
        <dbReference type="ChEBI" id="CHEBI:29105"/>
    </cofactor>
</comment>
<dbReference type="InterPro" id="IPR014436">
    <property type="entry name" value="Extradiol_dOase_DODA"/>
</dbReference>
<feature type="domain" description="Extradiol ring-cleavage dioxygenase class III enzyme subunit B" evidence="6">
    <location>
        <begin position="27"/>
        <end position="252"/>
    </location>
</feature>
<dbReference type="Proteomes" id="UP001158066">
    <property type="component" value="Unassembled WGS sequence"/>
</dbReference>
<dbReference type="SUPFAM" id="SSF53213">
    <property type="entry name" value="LigB-like"/>
    <property type="match status" value="1"/>
</dbReference>
<protein>
    <submittedName>
        <fullName evidence="7">Aromatic ring-opening dioxygenase, catalytic subunit, LigB family</fullName>
    </submittedName>
</protein>
<evidence type="ECO:0000256" key="4">
    <source>
        <dbReference type="ARBA" id="ARBA00022833"/>
    </source>
</evidence>
<sequence length="280" mass="32042">MSKEQIARTGQIIYFSHGGGPLPILNDPSHEKMIHFMENLSPKIHRPEAIIVFSAHWEEDTVTIQSGREPELTYDYYGFPEAAYTIQYPSKGNPRLAEKIAELFDGNGIEWRLDDKRPYDHGSYIPLKMMYPLADIPVIQISLHHSLSPQTHLAMGKALRPLLEENILIIGSGFSFHNMSRFDFEGKNMEDLQNNAFQDHLIAGCCDEINEEKKWEQFINWERFPGARYCHPREEHLLPLLVCVGLSGNPGEKVFDDYILGKRAVAFLWRDGGVPAFELS</sequence>
<name>A0AA45WXD9_9CLOT</name>
<evidence type="ECO:0000256" key="3">
    <source>
        <dbReference type="ARBA" id="ARBA00022723"/>
    </source>
</evidence>
<dbReference type="GO" id="GO:0008270">
    <property type="term" value="F:zinc ion binding"/>
    <property type="evidence" value="ECO:0007669"/>
    <property type="project" value="InterPro"/>
</dbReference>
<comment type="caution">
    <text evidence="7">The sequence shown here is derived from an EMBL/GenBank/DDBJ whole genome shotgun (WGS) entry which is preliminary data.</text>
</comment>
<accession>A0AA45WXD9</accession>
<gene>
    <name evidence="7" type="ORF">SAMN06296020_11186</name>
</gene>
<dbReference type="EMBL" id="FXUF01000011">
    <property type="protein sequence ID" value="SMP64019.1"/>
    <property type="molecule type" value="Genomic_DNA"/>
</dbReference>
<evidence type="ECO:0000259" key="6">
    <source>
        <dbReference type="Pfam" id="PF02900"/>
    </source>
</evidence>
<evidence type="ECO:0000313" key="8">
    <source>
        <dbReference type="Proteomes" id="UP001158066"/>
    </source>
</evidence>
<evidence type="ECO:0000256" key="5">
    <source>
        <dbReference type="ARBA" id="ARBA00023002"/>
    </source>
</evidence>
<dbReference type="Gene3D" id="3.40.830.10">
    <property type="entry name" value="LigB-like"/>
    <property type="match status" value="1"/>
</dbReference>
<keyword evidence="8" id="KW-1185">Reference proteome</keyword>
<dbReference type="GO" id="GO:0008198">
    <property type="term" value="F:ferrous iron binding"/>
    <property type="evidence" value="ECO:0007669"/>
    <property type="project" value="InterPro"/>
</dbReference>
<dbReference type="CDD" id="cd07363">
    <property type="entry name" value="45_DOPA_Dioxygenase"/>
    <property type="match status" value="1"/>
</dbReference>
<dbReference type="RefSeq" id="WP_283410001.1">
    <property type="nucleotide sequence ID" value="NZ_FXUF01000011.1"/>
</dbReference>
<keyword evidence="4" id="KW-0862">Zinc</keyword>
<dbReference type="GO" id="GO:0016702">
    <property type="term" value="F:oxidoreductase activity, acting on single donors with incorporation of molecular oxygen, incorporation of two atoms of oxygen"/>
    <property type="evidence" value="ECO:0007669"/>
    <property type="project" value="UniProtKB-ARBA"/>
</dbReference>
<organism evidence="7 8">
    <name type="scientific">Anoxynatronum buryatiense</name>
    <dbReference type="NCBI Taxonomy" id="489973"/>
    <lineage>
        <taxon>Bacteria</taxon>
        <taxon>Bacillati</taxon>
        <taxon>Bacillota</taxon>
        <taxon>Clostridia</taxon>
        <taxon>Eubacteriales</taxon>
        <taxon>Clostridiaceae</taxon>
        <taxon>Anoxynatronum</taxon>
    </lineage>
</organism>
<dbReference type="AlphaFoldDB" id="A0AA45WXD9"/>
<evidence type="ECO:0000313" key="7">
    <source>
        <dbReference type="EMBL" id="SMP64019.1"/>
    </source>
</evidence>
<evidence type="ECO:0000256" key="1">
    <source>
        <dbReference type="ARBA" id="ARBA00001947"/>
    </source>
</evidence>
<proteinExistence type="inferred from homology"/>
<evidence type="ECO:0000256" key="2">
    <source>
        <dbReference type="ARBA" id="ARBA00007581"/>
    </source>
</evidence>
<dbReference type="PANTHER" id="PTHR30096:SF0">
    <property type="entry name" value="4,5-DOPA DIOXYGENASE EXTRADIOL-LIKE PROTEIN"/>
    <property type="match status" value="1"/>
</dbReference>
<reference evidence="7" key="1">
    <citation type="submission" date="2017-05" db="EMBL/GenBank/DDBJ databases">
        <authorList>
            <person name="Varghese N."/>
            <person name="Submissions S."/>
        </authorList>
    </citation>
    <scope>NUCLEOTIDE SEQUENCE</scope>
    <source>
        <strain evidence="7">Su22</strain>
    </source>
</reference>
<keyword evidence="5" id="KW-0560">Oxidoreductase</keyword>
<dbReference type="Pfam" id="PF02900">
    <property type="entry name" value="LigB"/>
    <property type="match status" value="1"/>
</dbReference>